<evidence type="ECO:0000256" key="5">
    <source>
        <dbReference type="ARBA" id="ARBA00022917"/>
    </source>
</evidence>
<dbReference type="PANTHER" id="PTHR22594">
    <property type="entry name" value="ASPARTYL/LYSYL-TRNA SYNTHETASE"/>
    <property type="match status" value="1"/>
</dbReference>
<evidence type="ECO:0000256" key="2">
    <source>
        <dbReference type="ARBA" id="ARBA00022598"/>
    </source>
</evidence>
<dbReference type="PANTHER" id="PTHR22594:SF34">
    <property type="entry name" value="ASPARAGINE--TRNA LIGASE, MITOCHONDRIAL-RELATED"/>
    <property type="match status" value="1"/>
</dbReference>
<dbReference type="InterPro" id="IPR004364">
    <property type="entry name" value="Aa-tRNA-synt_II"/>
</dbReference>
<evidence type="ECO:0000256" key="1">
    <source>
        <dbReference type="ARBA" id="ARBA00008226"/>
    </source>
</evidence>
<dbReference type="Gene3D" id="2.40.50.140">
    <property type="entry name" value="Nucleic acid-binding proteins"/>
    <property type="match status" value="1"/>
</dbReference>
<keyword evidence="2 7" id="KW-0436">Ligase</keyword>
<dbReference type="EC" id="6.1.1.22" evidence="7"/>
<dbReference type="GO" id="GO:0004816">
    <property type="term" value="F:asparagine-tRNA ligase activity"/>
    <property type="evidence" value="ECO:0007669"/>
    <property type="project" value="UniProtKB-EC"/>
</dbReference>
<dbReference type="SUPFAM" id="SSF55681">
    <property type="entry name" value="Class II aaRS and biotin synthetases"/>
    <property type="match status" value="1"/>
</dbReference>
<dbReference type="Proteomes" id="UP001059252">
    <property type="component" value="Chromosome"/>
</dbReference>
<comment type="similarity">
    <text evidence="1 7">Belongs to the class-II aminoacyl-tRNA synthetase family.</text>
</comment>
<keyword evidence="4 7" id="KW-0067">ATP-binding</keyword>
<keyword evidence="7" id="KW-0963">Cytoplasm</keyword>
<dbReference type="InterPro" id="IPR006195">
    <property type="entry name" value="aa-tRNA-synth_II"/>
</dbReference>
<dbReference type="RefSeq" id="WP_258210844.1">
    <property type="nucleotide sequence ID" value="NZ_CP102734.1"/>
</dbReference>
<dbReference type="InterPro" id="IPR045864">
    <property type="entry name" value="aa-tRNA-synth_II/BPL/LPL"/>
</dbReference>
<sequence length="449" mass="51600">MLTIKNILNKCEDLHEKKIFLQSWITSNRGNLNIKFLTLNDGSTVDDLQVVLKKENIDLKEVDNANIGAAVAVEGTLIYTPKNKQLIELHATSFELLKNTDEDYPIQKKEISLETLREIPHLRHRTSLIKCVMLIRSTLALQIHAFFNKQGFMYFHSPIITSNDGEGAGETFLVSSEHEKNFFGNVKATLGVTGQLHGESYAIGFNKIYTFGPTFRAENSHTKRHAAEFWMIEPEVAFYSLKDTVYLADQMLKEVISNTLEINEKEFDYLEKKLQLNIRENLRKFLNNEIAILDYRDAIKKLQEVKHIFENQDIEFGLDLGTEHEKYLAEELFNGPVAVINYPKAFKAFYMHQNDDNETVAAFDLLVPGIGELIGGSRREARYEKLLQRVEELKINVEELKWYLDLRRFGDSGSAGFGLGFERLVMFVTGIDNIRDSIPYPRTTNNLKM</sequence>
<keyword evidence="5 7" id="KW-0648">Protein biosynthesis</keyword>
<dbReference type="HAMAP" id="MF_00534">
    <property type="entry name" value="Asn_tRNA_synth"/>
    <property type="match status" value="1"/>
</dbReference>
<comment type="catalytic activity">
    <reaction evidence="7">
        <text>tRNA(Asn) + L-asparagine + ATP = L-asparaginyl-tRNA(Asn) + AMP + diphosphate + H(+)</text>
        <dbReference type="Rhea" id="RHEA:11180"/>
        <dbReference type="Rhea" id="RHEA-COMP:9659"/>
        <dbReference type="Rhea" id="RHEA-COMP:9674"/>
        <dbReference type="ChEBI" id="CHEBI:15378"/>
        <dbReference type="ChEBI" id="CHEBI:30616"/>
        <dbReference type="ChEBI" id="CHEBI:33019"/>
        <dbReference type="ChEBI" id="CHEBI:58048"/>
        <dbReference type="ChEBI" id="CHEBI:78442"/>
        <dbReference type="ChEBI" id="CHEBI:78515"/>
        <dbReference type="ChEBI" id="CHEBI:456215"/>
        <dbReference type="EC" id="6.1.1.22"/>
    </reaction>
</comment>
<dbReference type="PROSITE" id="PS50862">
    <property type="entry name" value="AA_TRNA_LIGASE_II"/>
    <property type="match status" value="1"/>
</dbReference>
<dbReference type="SUPFAM" id="SSF50249">
    <property type="entry name" value="Nucleic acid-binding proteins"/>
    <property type="match status" value="1"/>
</dbReference>
<evidence type="ECO:0000256" key="7">
    <source>
        <dbReference type="HAMAP-Rule" id="MF_00534"/>
    </source>
</evidence>
<evidence type="ECO:0000259" key="8">
    <source>
        <dbReference type="PROSITE" id="PS50862"/>
    </source>
</evidence>
<evidence type="ECO:0000313" key="10">
    <source>
        <dbReference type="Proteomes" id="UP001059252"/>
    </source>
</evidence>
<reference evidence="9" key="1">
    <citation type="submission" date="2022-08" db="EMBL/GenBank/DDBJ databases">
        <title>Complete genome of Mycoplasma iguanae type strain 2327.</title>
        <authorList>
            <person name="Spergser J."/>
        </authorList>
    </citation>
    <scope>NUCLEOTIDE SEQUENCE</scope>
    <source>
        <strain evidence="9">2327</strain>
    </source>
</reference>
<dbReference type="NCBIfam" id="TIGR00457">
    <property type="entry name" value="asnS"/>
    <property type="match status" value="1"/>
</dbReference>
<protein>
    <recommendedName>
        <fullName evidence="7">Asparagine--tRNA ligase</fullName>
        <ecNumber evidence="7">6.1.1.22</ecNumber>
    </recommendedName>
    <alternativeName>
        <fullName evidence="7">Asparaginyl-tRNA synthetase</fullName>
        <shortName evidence="7">AsnRS</shortName>
    </alternativeName>
</protein>
<dbReference type="InterPro" id="IPR012340">
    <property type="entry name" value="NA-bd_OB-fold"/>
</dbReference>
<evidence type="ECO:0000313" key="9">
    <source>
        <dbReference type="EMBL" id="UVD81670.1"/>
    </source>
</evidence>
<evidence type="ECO:0000256" key="3">
    <source>
        <dbReference type="ARBA" id="ARBA00022741"/>
    </source>
</evidence>
<comment type="subunit">
    <text evidence="7">Homodimer.</text>
</comment>
<name>A0ABY5RBT0_9MOLU</name>
<organism evidence="9 10">
    <name type="scientific">Mycoplasma iguanae</name>
    <dbReference type="NCBI Taxonomy" id="292461"/>
    <lineage>
        <taxon>Bacteria</taxon>
        <taxon>Bacillati</taxon>
        <taxon>Mycoplasmatota</taxon>
        <taxon>Mollicutes</taxon>
        <taxon>Mycoplasmataceae</taxon>
        <taxon>Mycoplasma</taxon>
    </lineage>
</organism>
<accession>A0ABY5RBT0</accession>
<comment type="subcellular location">
    <subcellularLocation>
        <location evidence="7">Cytoplasm</location>
    </subcellularLocation>
</comment>
<proteinExistence type="inferred from homology"/>
<gene>
    <name evidence="7 9" type="primary">asnS</name>
    <name evidence="9" type="ORF">NV226_03015</name>
</gene>
<dbReference type="InterPro" id="IPR002312">
    <property type="entry name" value="Asp/Asn-tRNA-synth_IIb"/>
</dbReference>
<dbReference type="NCBIfam" id="NF003037">
    <property type="entry name" value="PRK03932.1"/>
    <property type="match status" value="1"/>
</dbReference>
<evidence type="ECO:0000256" key="6">
    <source>
        <dbReference type="ARBA" id="ARBA00023146"/>
    </source>
</evidence>
<keyword evidence="10" id="KW-1185">Reference proteome</keyword>
<feature type="domain" description="Aminoacyl-transfer RNA synthetases class-II family profile" evidence="8">
    <location>
        <begin position="135"/>
        <end position="439"/>
    </location>
</feature>
<dbReference type="EMBL" id="CP102734">
    <property type="protein sequence ID" value="UVD81670.1"/>
    <property type="molecule type" value="Genomic_DNA"/>
</dbReference>
<keyword evidence="3 7" id="KW-0547">Nucleotide-binding</keyword>
<dbReference type="PRINTS" id="PR01042">
    <property type="entry name" value="TRNASYNTHASP"/>
</dbReference>
<dbReference type="Gene3D" id="3.30.930.10">
    <property type="entry name" value="Bira Bifunctional Protein, Domain 2"/>
    <property type="match status" value="1"/>
</dbReference>
<dbReference type="InterPro" id="IPR004522">
    <property type="entry name" value="Asn-tRNA-ligase"/>
</dbReference>
<dbReference type="Pfam" id="PF00152">
    <property type="entry name" value="tRNA-synt_2"/>
    <property type="match status" value="1"/>
</dbReference>
<evidence type="ECO:0000256" key="4">
    <source>
        <dbReference type="ARBA" id="ARBA00022840"/>
    </source>
</evidence>
<keyword evidence="6 7" id="KW-0030">Aminoacyl-tRNA synthetase</keyword>
<dbReference type="CDD" id="cd04318">
    <property type="entry name" value="EcAsnRS_like_N"/>
    <property type="match status" value="1"/>
</dbReference>